<evidence type="ECO:0000256" key="1">
    <source>
        <dbReference type="SAM" id="Coils"/>
    </source>
</evidence>
<keyword evidence="1" id="KW-0175">Coiled coil</keyword>
<evidence type="ECO:0000313" key="4">
    <source>
        <dbReference type="Proteomes" id="UP000253950"/>
    </source>
</evidence>
<dbReference type="Proteomes" id="UP000253950">
    <property type="component" value="Unassembled WGS sequence"/>
</dbReference>
<reference evidence="3 4" key="1">
    <citation type="submission" date="2018-05" db="EMBL/GenBank/DDBJ databases">
        <title>Draft Genome Sequences for a Diverse set of 7 Haemophilus Species.</title>
        <authorList>
            <person name="Nichols M."/>
            <person name="Topaz N."/>
            <person name="Wang X."/>
            <person name="Wang X."/>
            <person name="Boxrud D."/>
        </authorList>
    </citation>
    <scope>NUCLEOTIDE SEQUENCE [LARGE SCALE GENOMIC DNA]</scope>
    <source>
        <strain evidence="3 4">C2015005473</strain>
    </source>
</reference>
<feature type="signal peptide" evidence="2">
    <location>
        <begin position="1"/>
        <end position="17"/>
    </location>
</feature>
<dbReference type="EMBL" id="QEQG01000012">
    <property type="protein sequence ID" value="RDF09976.1"/>
    <property type="molecule type" value="Genomic_DNA"/>
</dbReference>
<keyword evidence="4" id="KW-1185">Reference proteome</keyword>
<feature type="chain" id="PRO_5046524015" evidence="2">
    <location>
        <begin position="18"/>
        <end position="253"/>
    </location>
</feature>
<organism evidence="3 4">
    <name type="scientific">Haemophilus sputorum</name>
    <dbReference type="NCBI Taxonomy" id="1078480"/>
    <lineage>
        <taxon>Bacteria</taxon>
        <taxon>Pseudomonadati</taxon>
        <taxon>Pseudomonadota</taxon>
        <taxon>Gammaproteobacteria</taxon>
        <taxon>Pasteurellales</taxon>
        <taxon>Pasteurellaceae</taxon>
        <taxon>Haemophilus</taxon>
    </lineage>
</organism>
<gene>
    <name evidence="3" type="ORF">DPV84_09285</name>
</gene>
<protein>
    <submittedName>
        <fullName evidence="3">Uncharacterized protein</fullName>
    </submittedName>
</protein>
<evidence type="ECO:0000256" key="2">
    <source>
        <dbReference type="SAM" id="SignalP"/>
    </source>
</evidence>
<evidence type="ECO:0000313" key="3">
    <source>
        <dbReference type="EMBL" id="RDF09976.1"/>
    </source>
</evidence>
<accession>A0ABX9HP27</accession>
<feature type="coiled-coil region" evidence="1">
    <location>
        <begin position="41"/>
        <end position="68"/>
    </location>
</feature>
<proteinExistence type="predicted"/>
<keyword evidence="2" id="KW-0732">Signal</keyword>
<dbReference type="RefSeq" id="WP_111390164.1">
    <property type="nucleotide sequence ID" value="NZ_QEQG01000012.1"/>
</dbReference>
<comment type="caution">
    <text evidence="3">The sequence shown here is derived from an EMBL/GenBank/DDBJ whole genome shotgun (WGS) entry which is preliminary data.</text>
</comment>
<name>A0ABX9HP27_9PAST</name>
<sequence>MKKILLCLCLFSSAAYANQCEIIDTELAASYSEMKTYGNYNEKNEEKYQSSEKRFKDALAKIEKLEGKFCAWEKAPKEGVRVLTSKDQKLQILAWDWQSGGTMHEYGSIWRYQLPNGIWKTEVNELDSYITWLVSLKLNGKPYYYIETADIYSQCHHAIAAKFYQITEKGLEEANLIQGKKPTSNIEVSFISYTNNDLPESNAYFDYDLKNNRFSFPLVHQFEDTCGNGKMTSERIYYRFDGKLFIKEQKAKK</sequence>